<dbReference type="AlphaFoldDB" id="A0A7K9DSH7"/>
<proteinExistence type="predicted"/>
<evidence type="ECO:0000259" key="1">
    <source>
        <dbReference type="Pfam" id="PF20654"/>
    </source>
</evidence>
<dbReference type="GO" id="GO:0000145">
    <property type="term" value="C:exocyst"/>
    <property type="evidence" value="ECO:0007669"/>
    <property type="project" value="TreeGrafter"/>
</dbReference>
<name>A0A7K9DSH7_9AVES</name>
<evidence type="ECO:0000313" key="3">
    <source>
        <dbReference type="Proteomes" id="UP000518305"/>
    </source>
</evidence>
<accession>A0A7K9DSH7</accession>
<comment type="caution">
    <text evidence="2">The sequence shown here is derived from an EMBL/GenBank/DDBJ whole genome shotgun (WGS) entry which is preliminary data.</text>
</comment>
<feature type="non-terminal residue" evidence="2">
    <location>
        <position position="389"/>
    </location>
</feature>
<dbReference type="GO" id="GO:0006893">
    <property type="term" value="P:Golgi to plasma membrane transport"/>
    <property type="evidence" value="ECO:0007669"/>
    <property type="project" value="TreeGrafter"/>
</dbReference>
<keyword evidence="3" id="KW-1185">Reference proteome</keyword>
<dbReference type="GO" id="GO:0005886">
    <property type="term" value="C:plasma membrane"/>
    <property type="evidence" value="ECO:0007669"/>
    <property type="project" value="TreeGrafter"/>
</dbReference>
<evidence type="ECO:0000313" key="2">
    <source>
        <dbReference type="EMBL" id="NXG66595.1"/>
    </source>
</evidence>
<organism evidence="2 3">
    <name type="scientific">Hemiprocne comata</name>
    <dbReference type="NCBI Taxonomy" id="243314"/>
    <lineage>
        <taxon>Eukaryota</taxon>
        <taxon>Metazoa</taxon>
        <taxon>Chordata</taxon>
        <taxon>Craniata</taxon>
        <taxon>Vertebrata</taxon>
        <taxon>Euteleostomi</taxon>
        <taxon>Archelosauria</taxon>
        <taxon>Archosauria</taxon>
        <taxon>Dinosauria</taxon>
        <taxon>Saurischia</taxon>
        <taxon>Theropoda</taxon>
        <taxon>Coelurosauria</taxon>
        <taxon>Aves</taxon>
        <taxon>Neognathae</taxon>
        <taxon>Neoaves</taxon>
        <taxon>Strisores</taxon>
        <taxon>Apodiformes</taxon>
        <taxon>Apodidae</taxon>
        <taxon>Hemiprocninae</taxon>
        <taxon>Hemiprocne</taxon>
    </lineage>
</organism>
<dbReference type="OrthoDB" id="27109at2759"/>
<sequence length="389" mass="44551">VSKQVLEQVLGELQPLCTSEQQFIEKFFQLRQDDSDLQVLEASTRTRSSPIPLASPSSTLIPGIVGLDEPTTQLLSEIFSCLEPELRGFLDVCKRVHPLGCLQVLVALSDSIFEIWGSSSALPSSFLNTVLGNMLLLAKSSFNKYIETSCKEIEEAKVPSKMRGGILPSVSRFEEFVTFSEELVRTARWRGELDKAYLRLASSLFSSINSLSSANLKVNTDMVIMENFHHIHSFLCQKKIHCLDGKKREAKERYSEHMEKYVIKYLGQPLEKLHHFFEGVKARLAQGVKEEEVSFQLAYSKQELRKIIEKYPGKEVRRALETLYRKIHKYLSPEENLLPVVWHVMEQKFMQQYQEFEELIQRCYAGSGIALDFTTEDLLSYFNSITLSN</sequence>
<reference evidence="2 3" key="1">
    <citation type="submission" date="2019-09" db="EMBL/GenBank/DDBJ databases">
        <title>Bird 10,000 Genomes (B10K) Project - Family phase.</title>
        <authorList>
            <person name="Zhang G."/>
        </authorList>
    </citation>
    <scope>NUCLEOTIDE SEQUENCE [LARGE SCALE GENOMIC DNA]</scope>
    <source>
        <strain evidence="2">B10K-DU-001-23</strain>
        <tissue evidence="2">Muscle</tissue>
    </source>
</reference>
<dbReference type="GO" id="GO:0005546">
    <property type="term" value="F:phosphatidylinositol-4,5-bisphosphate binding"/>
    <property type="evidence" value="ECO:0007669"/>
    <property type="project" value="TreeGrafter"/>
</dbReference>
<feature type="domain" description="Exocyst complex component Sec3 C-terminal" evidence="1">
    <location>
        <begin position="71"/>
        <end position="366"/>
    </location>
</feature>
<protein>
    <submittedName>
        <fullName evidence="2">EXOC1 protein</fullName>
    </submittedName>
</protein>
<dbReference type="Pfam" id="PF20654">
    <property type="entry name" value="Sec3_C-term"/>
    <property type="match status" value="1"/>
</dbReference>
<dbReference type="Proteomes" id="UP000518305">
    <property type="component" value="Unassembled WGS sequence"/>
</dbReference>
<dbReference type="GO" id="GO:0006887">
    <property type="term" value="P:exocytosis"/>
    <property type="evidence" value="ECO:0007669"/>
    <property type="project" value="TreeGrafter"/>
</dbReference>
<dbReference type="EMBL" id="VWZJ01013210">
    <property type="protein sequence ID" value="NXG66595.1"/>
    <property type="molecule type" value="Genomic_DNA"/>
</dbReference>
<dbReference type="InterPro" id="IPR048628">
    <property type="entry name" value="Sec3_C"/>
</dbReference>
<gene>
    <name evidence="2" type="primary">Exoc1_1</name>
    <name evidence="2" type="ORF">HEMCOM_R04445</name>
</gene>
<feature type="non-terminal residue" evidence="2">
    <location>
        <position position="1"/>
    </location>
</feature>
<dbReference type="PANTHER" id="PTHR16092:SF20">
    <property type="entry name" value="EXOCYST COMPLEX COMPONENT SEC3 PIP2-BINDING N-TERMINAL DOMAIN-CONTAINING PROTEIN"/>
    <property type="match status" value="1"/>
</dbReference>
<dbReference type="PANTHER" id="PTHR16092">
    <property type="entry name" value="SEC3/SYNTAXIN-RELATED"/>
    <property type="match status" value="1"/>
</dbReference>